<evidence type="ECO:0008006" key="5">
    <source>
        <dbReference type="Google" id="ProtNLM"/>
    </source>
</evidence>
<feature type="region of interest" description="Disordered" evidence="1">
    <location>
        <begin position="17"/>
        <end position="55"/>
    </location>
</feature>
<evidence type="ECO:0000313" key="3">
    <source>
        <dbReference type="EMBL" id="CAK0876097.1"/>
    </source>
</evidence>
<evidence type="ECO:0000256" key="1">
    <source>
        <dbReference type="SAM" id="MobiDB-lite"/>
    </source>
</evidence>
<dbReference type="Proteomes" id="UP001189429">
    <property type="component" value="Unassembled WGS sequence"/>
</dbReference>
<gene>
    <name evidence="3" type="ORF">PCOR1329_LOCUS60591</name>
</gene>
<sequence length="171" mass="18168">MLAVAANDAERREAALALVDAEKGEASTDVDTQEEECADIDPEEEDHGEQKGASSHGQARFLIGITALVISALSNSSQSVTMKMAGRAGCQALVAATARFTIQTVVSCWSLGGVVSPARDIWTIGDSRRFWIIVRCLAGSLNFAIFSVVVTSMAVGEATMIKYASPLFLLR</sequence>
<evidence type="ECO:0000313" key="4">
    <source>
        <dbReference type="Proteomes" id="UP001189429"/>
    </source>
</evidence>
<organism evidence="3 4">
    <name type="scientific">Prorocentrum cordatum</name>
    <dbReference type="NCBI Taxonomy" id="2364126"/>
    <lineage>
        <taxon>Eukaryota</taxon>
        <taxon>Sar</taxon>
        <taxon>Alveolata</taxon>
        <taxon>Dinophyceae</taxon>
        <taxon>Prorocentrales</taxon>
        <taxon>Prorocentraceae</taxon>
        <taxon>Prorocentrum</taxon>
    </lineage>
</organism>
<protein>
    <recommendedName>
        <fullName evidence="5">Solute carrier family 40 protein</fullName>
    </recommendedName>
</protein>
<keyword evidence="4" id="KW-1185">Reference proteome</keyword>
<keyword evidence="2" id="KW-0472">Membrane</keyword>
<dbReference type="EMBL" id="CAUYUJ010017594">
    <property type="protein sequence ID" value="CAK0876097.1"/>
    <property type="molecule type" value="Genomic_DNA"/>
</dbReference>
<feature type="transmembrane region" description="Helical" evidence="2">
    <location>
        <begin position="132"/>
        <end position="155"/>
    </location>
</feature>
<feature type="compositionally biased region" description="Acidic residues" evidence="1">
    <location>
        <begin position="31"/>
        <end position="47"/>
    </location>
</feature>
<keyword evidence="2" id="KW-0812">Transmembrane</keyword>
<evidence type="ECO:0000256" key="2">
    <source>
        <dbReference type="SAM" id="Phobius"/>
    </source>
</evidence>
<comment type="caution">
    <text evidence="3">The sequence shown here is derived from an EMBL/GenBank/DDBJ whole genome shotgun (WGS) entry which is preliminary data.</text>
</comment>
<name>A0ABN9VUF1_9DINO</name>
<reference evidence="3" key="1">
    <citation type="submission" date="2023-10" db="EMBL/GenBank/DDBJ databases">
        <authorList>
            <person name="Chen Y."/>
            <person name="Shah S."/>
            <person name="Dougan E. K."/>
            <person name="Thang M."/>
            <person name="Chan C."/>
        </authorList>
    </citation>
    <scope>NUCLEOTIDE SEQUENCE [LARGE SCALE GENOMIC DNA]</scope>
</reference>
<accession>A0ABN9VUF1</accession>
<proteinExistence type="predicted"/>
<feature type="compositionally biased region" description="Basic and acidic residues" evidence="1">
    <location>
        <begin position="17"/>
        <end position="26"/>
    </location>
</feature>
<keyword evidence="2" id="KW-1133">Transmembrane helix</keyword>